<evidence type="ECO:0008006" key="3">
    <source>
        <dbReference type="Google" id="ProtNLM"/>
    </source>
</evidence>
<dbReference type="AlphaFoldDB" id="A0A1H3E5W3"/>
<proteinExistence type="predicted"/>
<dbReference type="SUPFAM" id="SSF88723">
    <property type="entry name" value="PIN domain-like"/>
    <property type="match status" value="1"/>
</dbReference>
<evidence type="ECO:0000313" key="1">
    <source>
        <dbReference type="EMBL" id="SDX74055.1"/>
    </source>
</evidence>
<dbReference type="InterPro" id="IPR029060">
    <property type="entry name" value="PIN-like_dom_sf"/>
</dbReference>
<protein>
    <recommendedName>
        <fullName evidence="3">PIN domain-containing protein</fullName>
    </recommendedName>
</protein>
<gene>
    <name evidence="1" type="ORF">SAMN05216564_101300</name>
</gene>
<dbReference type="EMBL" id="FNPC01000001">
    <property type="protein sequence ID" value="SDX74055.1"/>
    <property type="molecule type" value="Genomic_DNA"/>
</dbReference>
<dbReference type="Proteomes" id="UP000199079">
    <property type="component" value="Unassembled WGS sequence"/>
</dbReference>
<sequence>MTVTFPDASDMMAANRLRSKTLLYPMDAMILSAADAADATLVSFDSELVDQGAELPRRLLEEGADTGAD</sequence>
<reference evidence="2" key="1">
    <citation type="submission" date="2016-10" db="EMBL/GenBank/DDBJ databases">
        <authorList>
            <person name="Varghese N."/>
            <person name="Submissions S."/>
        </authorList>
    </citation>
    <scope>NUCLEOTIDE SEQUENCE [LARGE SCALE GENOMIC DNA]</scope>
    <source>
        <strain evidence="2">DC30,IBRC 10041,KCTC 4046</strain>
    </source>
</reference>
<organism evidence="1 2">
    <name type="scientific">Halopenitus persicus</name>
    <dbReference type="NCBI Taxonomy" id="1048396"/>
    <lineage>
        <taxon>Archaea</taxon>
        <taxon>Methanobacteriati</taxon>
        <taxon>Methanobacteriota</taxon>
        <taxon>Stenosarchaea group</taxon>
        <taxon>Halobacteria</taxon>
        <taxon>Halobacteriales</taxon>
        <taxon>Haloferacaceae</taxon>
        <taxon>Halopenitus</taxon>
    </lineage>
</organism>
<name>A0A1H3E5W3_9EURY</name>
<evidence type="ECO:0000313" key="2">
    <source>
        <dbReference type="Proteomes" id="UP000199079"/>
    </source>
</evidence>
<dbReference type="RefSeq" id="WP_343123925.1">
    <property type="nucleotide sequence ID" value="NZ_FNPC01000001.1"/>
</dbReference>
<keyword evidence="2" id="KW-1185">Reference proteome</keyword>
<accession>A0A1H3E5W3</accession>